<feature type="signal peptide" evidence="1">
    <location>
        <begin position="1"/>
        <end position="26"/>
    </location>
</feature>
<dbReference type="RefSeq" id="WP_184178978.1">
    <property type="nucleotide sequence ID" value="NZ_JACHGF010000014.1"/>
</dbReference>
<dbReference type="Pfam" id="PF19081">
    <property type="entry name" value="Ig_7"/>
    <property type="match status" value="1"/>
</dbReference>
<dbReference type="AlphaFoldDB" id="A0A840U056"/>
<keyword evidence="1" id="KW-0732">Signal</keyword>
<evidence type="ECO:0000313" key="4">
    <source>
        <dbReference type="Proteomes" id="UP000557307"/>
    </source>
</evidence>
<reference evidence="3 4" key="1">
    <citation type="submission" date="2020-08" db="EMBL/GenBank/DDBJ databases">
        <title>Genomic Encyclopedia of Type Strains, Phase IV (KMG-IV): sequencing the most valuable type-strain genomes for metagenomic binning, comparative biology and taxonomic classification.</title>
        <authorList>
            <person name="Goeker M."/>
        </authorList>
    </citation>
    <scope>NUCLEOTIDE SEQUENCE [LARGE SCALE GENOMIC DNA]</scope>
    <source>
        <strain evidence="3 4">DSM 105074</strain>
    </source>
</reference>
<dbReference type="Proteomes" id="UP000557307">
    <property type="component" value="Unassembled WGS sequence"/>
</dbReference>
<feature type="chain" id="PRO_5032547450" description="Ig-like domain-containing protein" evidence="1">
    <location>
        <begin position="27"/>
        <end position="780"/>
    </location>
</feature>
<keyword evidence="4" id="KW-1185">Reference proteome</keyword>
<proteinExistence type="predicted"/>
<feature type="domain" description="Ig-like" evidence="2">
    <location>
        <begin position="443"/>
        <end position="518"/>
    </location>
</feature>
<name>A0A840U056_9BACT</name>
<evidence type="ECO:0000259" key="2">
    <source>
        <dbReference type="Pfam" id="PF19081"/>
    </source>
</evidence>
<accession>A0A840U056</accession>
<dbReference type="EMBL" id="JACHGF010000014">
    <property type="protein sequence ID" value="MBB5287157.1"/>
    <property type="molecule type" value="Genomic_DNA"/>
</dbReference>
<protein>
    <recommendedName>
        <fullName evidence="2">Ig-like domain-containing protein</fullName>
    </recommendedName>
</protein>
<comment type="caution">
    <text evidence="3">The sequence shown here is derived from an EMBL/GenBank/DDBJ whole genome shotgun (WGS) entry which is preliminary data.</text>
</comment>
<dbReference type="InterPro" id="IPR044023">
    <property type="entry name" value="Ig_7"/>
</dbReference>
<evidence type="ECO:0000313" key="3">
    <source>
        <dbReference type="EMBL" id="MBB5287157.1"/>
    </source>
</evidence>
<dbReference type="InterPro" id="IPR026444">
    <property type="entry name" value="Secre_tail"/>
</dbReference>
<evidence type="ECO:0000256" key="1">
    <source>
        <dbReference type="SAM" id="SignalP"/>
    </source>
</evidence>
<organism evidence="3 4">
    <name type="scientific">Rhabdobacter roseus</name>
    <dbReference type="NCBI Taxonomy" id="1655419"/>
    <lineage>
        <taxon>Bacteria</taxon>
        <taxon>Pseudomonadati</taxon>
        <taxon>Bacteroidota</taxon>
        <taxon>Cytophagia</taxon>
        <taxon>Cytophagales</taxon>
        <taxon>Cytophagaceae</taxon>
        <taxon>Rhabdobacter</taxon>
    </lineage>
</organism>
<sequence>MAWPCRIAVCLLVILQGTLLSASVQAKETWRFTVLVAVEKKTADYYQQLYAKDIETIVREQLATVSANFNRTDQFHGVFDFTATLVYVFDASFHQSVQTEIFKPHPGHDYKLVIDGFSTDQSGGGWYGSWATICHKWDWNSWGGPFGGYATDGLTHEFGHARGAIDIYALGVDAAKNLVNGTRFEPINSIMNYPYDNISWDEHTVHILNRTGGNRIPNEDYITKAFTPTLGLKTLDQKGRLLPNVHLELFAIPWFSYTVSPTPYLSENTNTTGVYSFPVNPFGPAEINYPWHIRYCNFLIKATYQGISAYHWMPLYEVQNAYFRDPAATHYFHEITLPLSLPDPVITITHLNKSSFCPGDSIEATFVVSGGDFEAGNLFRLELSDWGAGTNKRVLASAAATQCTSLKAKLPDDLSPGFSQIKVVSSRPVTESTPYTLNLVPRPAPPQVVPIEVCEGATAPLLEPVGADFRWYTDSVGGVSSGTPPALNTHIVGVSTYYVSQLLFGCESARASVAVTVNAIPEVPRVDSLGVVYCQNAPPQPLLAQGEELQWYLEAEGGTSLGSQVLPATDEVGTFAYYVGQRIRGCESGRSRLEITIKPLATAVLTGSQTVYAGEVATLSVAFTGHAPWTFSYRDSTDAGLGPELSLTASTSPYRWEVRPVQTASYFLTGVSNECGPQVPQGERVVVEVIPILGIKDRAFSPSLLAYPVPATSALTVRIQGWGGPATARLELLDALGRTQREQEMQGGEAILNLDEVPPGGYILRVRMGEQMLTKRIVKR</sequence>
<dbReference type="NCBIfam" id="TIGR04183">
    <property type="entry name" value="Por_Secre_tail"/>
    <property type="match status" value="1"/>
</dbReference>
<gene>
    <name evidence="3" type="ORF">HNQ92_005319</name>
</gene>